<feature type="domain" description="Schlafen AlbA-2" evidence="1">
    <location>
        <begin position="107"/>
        <end position="263"/>
    </location>
</feature>
<evidence type="ECO:0000313" key="3">
    <source>
        <dbReference type="Proteomes" id="UP000018009"/>
    </source>
</evidence>
<gene>
    <name evidence="2" type="ORF">BN486_00590</name>
</gene>
<dbReference type="Pfam" id="PF04326">
    <property type="entry name" value="SLFN_AlbA_2"/>
    <property type="match status" value="1"/>
</dbReference>
<evidence type="ECO:0000259" key="1">
    <source>
        <dbReference type="Pfam" id="PF04326"/>
    </source>
</evidence>
<sequence length="279" mass="32147">MRKTLYPDSRSPIKNAFYTLFMAFYNMLVKEDLSPCDNNRLFENLKNLQSKIKMSTHYTNIEDRKKNIALTEGLIRGTFVKKEPSSLNHGAGLALDFENSIRRSKIETPRYEFKQGFLRLSDDRKYDKELESQIIHTICAMANIGPDSEGYIYIGVADKEKDAERIKILDGIEPMNISNHFVVGVEREAIILGISVENYCRKVLSIIQESKLSKDLKIAVLTKIDIIDYKGLTVIRICVPKQDELSYCGEDIYIRQYNNTVKLETAKEILAVNKIFEQR</sequence>
<name>R6JQX6_9FIRM</name>
<comment type="caution">
    <text evidence="2">The sequence shown here is derived from an EMBL/GenBank/DDBJ whole genome shotgun (WGS) entry which is preliminary data.</text>
</comment>
<dbReference type="EMBL" id="CBDY010000323">
    <property type="protein sequence ID" value="CDB63715.1"/>
    <property type="molecule type" value="Genomic_DNA"/>
</dbReference>
<protein>
    <recommendedName>
        <fullName evidence="1">Schlafen AlbA-2 domain-containing protein</fullName>
    </recommendedName>
</protein>
<dbReference type="InterPro" id="IPR007421">
    <property type="entry name" value="Schlafen_AlbA_2_dom"/>
</dbReference>
<evidence type="ECO:0000313" key="2">
    <source>
        <dbReference type="EMBL" id="CDB63715.1"/>
    </source>
</evidence>
<accession>R6JQX6</accession>
<dbReference type="AlphaFoldDB" id="R6JQX6"/>
<dbReference type="Proteomes" id="UP000018009">
    <property type="component" value="Unassembled WGS sequence"/>
</dbReference>
<organism evidence="2 3">
    <name type="scientific">[Clostridium] clostridioforme CAG:132</name>
    <dbReference type="NCBI Taxonomy" id="1263065"/>
    <lineage>
        <taxon>Bacteria</taxon>
        <taxon>Bacillati</taxon>
        <taxon>Bacillota</taxon>
        <taxon>Clostridia</taxon>
        <taxon>Lachnospirales</taxon>
        <taxon>Lachnospiraceae</taxon>
        <taxon>Enterocloster</taxon>
    </lineage>
</organism>
<proteinExistence type="predicted"/>
<dbReference type="InterPro" id="IPR038461">
    <property type="entry name" value="Schlafen_AlbA_2_dom_sf"/>
</dbReference>
<reference evidence="2" key="1">
    <citation type="submission" date="2012-11" db="EMBL/GenBank/DDBJ databases">
        <title>Dependencies among metagenomic species, viruses, plasmids and units of genetic variation.</title>
        <authorList>
            <person name="Nielsen H.B."/>
            <person name="Almeida M."/>
            <person name="Juncker A.S."/>
            <person name="Rasmussen S."/>
            <person name="Li J."/>
            <person name="Sunagawa S."/>
            <person name="Plichta D."/>
            <person name="Gautier L."/>
            <person name="Le Chatelier E."/>
            <person name="Peletier E."/>
            <person name="Bonde I."/>
            <person name="Nielsen T."/>
            <person name="Manichanh C."/>
            <person name="Arumugam M."/>
            <person name="Batto J."/>
            <person name="Santos M.B.Q.D."/>
            <person name="Blom N."/>
            <person name="Borruel N."/>
            <person name="Burgdorf K.S."/>
            <person name="Boumezbeur F."/>
            <person name="Casellas F."/>
            <person name="Dore J."/>
            <person name="Guarner F."/>
            <person name="Hansen T."/>
            <person name="Hildebrand F."/>
            <person name="Kaas R.S."/>
            <person name="Kennedy S."/>
            <person name="Kristiansen K."/>
            <person name="Kultima J.R."/>
            <person name="Leonard P."/>
            <person name="Levenez F."/>
            <person name="Lund O."/>
            <person name="Moumen B."/>
            <person name="Le Paslier D."/>
            <person name="Pons N."/>
            <person name="Pedersen O."/>
            <person name="Prifti E."/>
            <person name="Qin J."/>
            <person name="Raes J."/>
            <person name="Tap J."/>
            <person name="Tims S."/>
            <person name="Ussery D.W."/>
            <person name="Yamada T."/>
            <person name="MetaHit consortium"/>
            <person name="Renault P."/>
            <person name="Sicheritz-Ponten T."/>
            <person name="Bork P."/>
            <person name="Wang J."/>
            <person name="Brunak S."/>
            <person name="Ehrlich S.D."/>
        </authorList>
    </citation>
    <scope>NUCLEOTIDE SEQUENCE [LARGE SCALE GENOMIC DNA]</scope>
</reference>
<dbReference type="Gene3D" id="3.30.950.30">
    <property type="entry name" value="Schlafen, AAA domain"/>
    <property type="match status" value="1"/>
</dbReference>